<dbReference type="AlphaFoldDB" id="A0ABD4EEE9"/>
<sequence>MKIMQYILCIRSFVILNILLTFSNKSIKIQNAYGYLFVWQL</sequence>
<evidence type="ECO:0000313" key="2">
    <source>
        <dbReference type="EMBL" id="KXA37118.1"/>
    </source>
</evidence>
<feature type="transmembrane region" description="Helical" evidence="1">
    <location>
        <begin position="6"/>
        <end position="23"/>
    </location>
</feature>
<dbReference type="EMBL" id="LRQI01000079">
    <property type="protein sequence ID" value="KXA37118.1"/>
    <property type="molecule type" value="Genomic_DNA"/>
</dbReference>
<keyword evidence="1" id="KW-0472">Membrane</keyword>
<comment type="caution">
    <text evidence="2">The sequence shown here is derived from an EMBL/GenBank/DDBJ whole genome shotgun (WGS) entry which is preliminary data.</text>
</comment>
<evidence type="ECO:0000256" key="1">
    <source>
        <dbReference type="SAM" id="Phobius"/>
    </source>
</evidence>
<keyword evidence="1" id="KW-0812">Transmembrane</keyword>
<dbReference type="Proteomes" id="UP000070063">
    <property type="component" value="Unassembled WGS sequence"/>
</dbReference>
<accession>A0ABD4EEE9</accession>
<evidence type="ECO:0000313" key="3">
    <source>
        <dbReference type="Proteomes" id="UP000070063"/>
    </source>
</evidence>
<keyword evidence="1" id="KW-1133">Transmembrane helix</keyword>
<proteinExistence type="predicted"/>
<gene>
    <name evidence="2" type="ORF">HMPREF3225_02072</name>
</gene>
<protein>
    <submittedName>
        <fullName evidence="2">Uncharacterized protein</fullName>
    </submittedName>
</protein>
<reference evidence="2 3" key="1">
    <citation type="submission" date="2016-01" db="EMBL/GenBank/DDBJ databases">
        <authorList>
            <person name="Mitreva M."/>
            <person name="Pepin K.H."/>
            <person name="Mihindukulasuriya K.A."/>
            <person name="Fulton R."/>
            <person name="Fronick C."/>
            <person name="O'Laughlin M."/>
            <person name="Miner T."/>
            <person name="Herter B."/>
            <person name="Rosa B.A."/>
            <person name="Cordes M."/>
            <person name="Tomlinson C."/>
            <person name="Wollam A."/>
            <person name="Palsikar V.B."/>
            <person name="Mardis E.R."/>
            <person name="Wilson R.K."/>
        </authorList>
    </citation>
    <scope>NUCLEOTIDE SEQUENCE [LARGE SCALE GENOMIC DNA]</scope>
    <source>
        <strain evidence="2 3">MJR7738</strain>
    </source>
</reference>
<organism evidence="2 3">
    <name type="scientific">Staphylococcus lugdunensis</name>
    <dbReference type="NCBI Taxonomy" id="28035"/>
    <lineage>
        <taxon>Bacteria</taxon>
        <taxon>Bacillati</taxon>
        <taxon>Bacillota</taxon>
        <taxon>Bacilli</taxon>
        <taxon>Bacillales</taxon>
        <taxon>Staphylococcaceae</taxon>
        <taxon>Staphylococcus</taxon>
    </lineage>
</organism>
<name>A0ABD4EEE9_STALU</name>